<reference evidence="2 3" key="1">
    <citation type="submission" date="2024-04" db="EMBL/GenBank/DDBJ databases">
        <authorList>
            <consortium name="Genoscope - CEA"/>
            <person name="William W."/>
        </authorList>
    </citation>
    <scope>NUCLEOTIDE SEQUENCE [LARGE SCALE GENOMIC DNA]</scope>
</reference>
<dbReference type="EMBL" id="CAXITT010000059">
    <property type="protein sequence ID" value="CAL1529962.1"/>
    <property type="molecule type" value="Genomic_DNA"/>
</dbReference>
<keyword evidence="3" id="KW-1185">Reference proteome</keyword>
<feature type="region of interest" description="Disordered" evidence="1">
    <location>
        <begin position="1"/>
        <end position="25"/>
    </location>
</feature>
<gene>
    <name evidence="2" type="ORF">GSLYS_00004095001</name>
</gene>
<feature type="compositionally biased region" description="Polar residues" evidence="1">
    <location>
        <begin position="81"/>
        <end position="99"/>
    </location>
</feature>
<dbReference type="AlphaFoldDB" id="A0AAV2H8E2"/>
<feature type="region of interest" description="Disordered" evidence="1">
    <location>
        <begin position="142"/>
        <end position="164"/>
    </location>
</feature>
<sequence length="164" mass="18646">MDYSEQHRYNYGSVSGQKSSHWNNEGQQGLQYSSVYQYGNSGRDSRQQVHEGYAHQRITSQMSYMGHSDVVWAPTNTTFDTRTMAPSNQRAGGNCQNVTYMDEHDSGSSRGNRIPKPEVGVMKTPRENRVKASVGWLEVLDTNDNDELHFDEDSDQFNEGQGRK</sequence>
<evidence type="ECO:0000313" key="3">
    <source>
        <dbReference type="Proteomes" id="UP001497497"/>
    </source>
</evidence>
<feature type="non-terminal residue" evidence="2">
    <location>
        <position position="164"/>
    </location>
</feature>
<feature type="compositionally biased region" description="Acidic residues" evidence="1">
    <location>
        <begin position="142"/>
        <end position="156"/>
    </location>
</feature>
<dbReference type="Proteomes" id="UP001497497">
    <property type="component" value="Unassembled WGS sequence"/>
</dbReference>
<organism evidence="2 3">
    <name type="scientific">Lymnaea stagnalis</name>
    <name type="common">Great pond snail</name>
    <name type="synonym">Helix stagnalis</name>
    <dbReference type="NCBI Taxonomy" id="6523"/>
    <lineage>
        <taxon>Eukaryota</taxon>
        <taxon>Metazoa</taxon>
        <taxon>Spiralia</taxon>
        <taxon>Lophotrochozoa</taxon>
        <taxon>Mollusca</taxon>
        <taxon>Gastropoda</taxon>
        <taxon>Heterobranchia</taxon>
        <taxon>Euthyneura</taxon>
        <taxon>Panpulmonata</taxon>
        <taxon>Hygrophila</taxon>
        <taxon>Lymnaeoidea</taxon>
        <taxon>Lymnaeidae</taxon>
        <taxon>Lymnaea</taxon>
    </lineage>
</organism>
<accession>A0AAV2H8E2</accession>
<name>A0AAV2H8E2_LYMST</name>
<feature type="compositionally biased region" description="Polar residues" evidence="1">
    <location>
        <begin position="12"/>
        <end position="25"/>
    </location>
</feature>
<comment type="caution">
    <text evidence="2">The sequence shown here is derived from an EMBL/GenBank/DDBJ whole genome shotgun (WGS) entry which is preliminary data.</text>
</comment>
<evidence type="ECO:0000313" key="2">
    <source>
        <dbReference type="EMBL" id="CAL1529962.1"/>
    </source>
</evidence>
<proteinExistence type="predicted"/>
<feature type="region of interest" description="Disordered" evidence="1">
    <location>
        <begin position="81"/>
        <end position="126"/>
    </location>
</feature>
<evidence type="ECO:0000256" key="1">
    <source>
        <dbReference type="SAM" id="MobiDB-lite"/>
    </source>
</evidence>
<protein>
    <submittedName>
        <fullName evidence="2">Uncharacterized protein</fullName>
    </submittedName>
</protein>